<keyword evidence="4 10" id="KW-1133">Transmembrane helix</keyword>
<feature type="transmembrane region" description="Helical" evidence="10">
    <location>
        <begin position="60"/>
        <end position="82"/>
    </location>
</feature>
<gene>
    <name evidence="10" type="primary">fluC</name>
    <name evidence="10" type="synonym">crcB</name>
    <name evidence="11" type="ORF">M9R32_06120</name>
</gene>
<dbReference type="GO" id="GO:0005886">
    <property type="term" value="C:plasma membrane"/>
    <property type="evidence" value="ECO:0007669"/>
    <property type="project" value="UniProtKB-SubCell"/>
</dbReference>
<keyword evidence="10" id="KW-0813">Transport</keyword>
<keyword evidence="10" id="KW-0406">Ion transport</keyword>
<evidence type="ECO:0000256" key="8">
    <source>
        <dbReference type="ARBA" id="ARBA00035585"/>
    </source>
</evidence>
<proteinExistence type="inferred from homology"/>
<dbReference type="GO" id="GO:0046872">
    <property type="term" value="F:metal ion binding"/>
    <property type="evidence" value="ECO:0007669"/>
    <property type="project" value="UniProtKB-KW"/>
</dbReference>
<keyword evidence="2 10" id="KW-1003">Cell membrane</keyword>
<dbReference type="RefSeq" id="WP_269925849.1">
    <property type="nucleotide sequence ID" value="NZ_JAMKBJ010000004.1"/>
</dbReference>
<keyword evidence="10" id="KW-0915">Sodium</keyword>
<evidence type="ECO:0000256" key="5">
    <source>
        <dbReference type="ARBA" id="ARBA00023136"/>
    </source>
</evidence>
<feature type="binding site" evidence="10">
    <location>
        <position position="68"/>
    </location>
    <ligand>
        <name>Na(+)</name>
        <dbReference type="ChEBI" id="CHEBI:29101"/>
        <note>structural</note>
    </ligand>
</feature>
<protein>
    <recommendedName>
        <fullName evidence="10">Fluoride-specific ion channel FluC</fullName>
    </recommendedName>
</protein>
<dbReference type="GO" id="GO:0062054">
    <property type="term" value="F:fluoride channel activity"/>
    <property type="evidence" value="ECO:0007669"/>
    <property type="project" value="UniProtKB-UniRule"/>
</dbReference>
<keyword evidence="6 10" id="KW-0407">Ion channel</keyword>
<comment type="catalytic activity">
    <reaction evidence="8">
        <text>fluoride(in) = fluoride(out)</text>
        <dbReference type="Rhea" id="RHEA:76159"/>
        <dbReference type="ChEBI" id="CHEBI:17051"/>
    </reaction>
    <physiologicalReaction direction="left-to-right" evidence="8">
        <dbReference type="Rhea" id="RHEA:76160"/>
    </physiologicalReaction>
</comment>
<reference evidence="11" key="1">
    <citation type="submission" date="2022-05" db="EMBL/GenBank/DDBJ databases">
        <authorList>
            <person name="Colautti A."/>
            <person name="Iacumin L."/>
        </authorList>
    </citation>
    <scope>NUCLEOTIDE SEQUENCE</scope>
    <source>
        <strain evidence="11">SK 55</strain>
    </source>
</reference>
<dbReference type="AlphaFoldDB" id="A0A9X3LGV9"/>
<evidence type="ECO:0000256" key="1">
    <source>
        <dbReference type="ARBA" id="ARBA00004651"/>
    </source>
</evidence>
<accession>A0A9X3LGV9</accession>
<sequence length="117" mass="12609">MKMKELLLVGLGGMIGALLRYGVMVTAPDTLVLWLENGIGSLILGWLTGRAISSGRKASVLWTTGVLGSFTTFSTFSAEWLVLMQDHFVLAMVYGLGMTLMCFLLAALGFKLGGQFK</sequence>
<evidence type="ECO:0000256" key="2">
    <source>
        <dbReference type="ARBA" id="ARBA00022475"/>
    </source>
</evidence>
<name>A0A9X3LGV9_9BACL</name>
<keyword evidence="3 10" id="KW-0812">Transmembrane</keyword>
<evidence type="ECO:0000313" key="12">
    <source>
        <dbReference type="Proteomes" id="UP001152173"/>
    </source>
</evidence>
<organism evidence="11 12">
    <name type="scientific">Paenisporosarcina quisquiliarum</name>
    <dbReference type="NCBI Taxonomy" id="365346"/>
    <lineage>
        <taxon>Bacteria</taxon>
        <taxon>Bacillati</taxon>
        <taxon>Bacillota</taxon>
        <taxon>Bacilli</taxon>
        <taxon>Bacillales</taxon>
        <taxon>Caryophanaceae</taxon>
        <taxon>Paenisporosarcina</taxon>
    </lineage>
</organism>
<dbReference type="EMBL" id="JAMKBJ010000004">
    <property type="protein sequence ID" value="MCZ8536751.1"/>
    <property type="molecule type" value="Genomic_DNA"/>
</dbReference>
<dbReference type="GO" id="GO:0140114">
    <property type="term" value="P:cellular detoxification of fluoride"/>
    <property type="evidence" value="ECO:0007669"/>
    <property type="project" value="UniProtKB-UniRule"/>
</dbReference>
<comment type="activity regulation">
    <text evidence="10">Na(+) is not transported, but it plays an essential structural role and its presence is essential for fluoride channel function.</text>
</comment>
<comment type="caution">
    <text evidence="11">The sequence shown here is derived from an EMBL/GenBank/DDBJ whole genome shotgun (WGS) entry which is preliminary data.</text>
</comment>
<evidence type="ECO:0000256" key="6">
    <source>
        <dbReference type="ARBA" id="ARBA00023303"/>
    </source>
</evidence>
<comment type="subcellular location">
    <subcellularLocation>
        <location evidence="1 10">Cell membrane</location>
        <topology evidence="1 10">Multi-pass membrane protein</topology>
    </subcellularLocation>
</comment>
<feature type="binding site" evidence="10">
    <location>
        <position position="71"/>
    </location>
    <ligand>
        <name>Na(+)</name>
        <dbReference type="ChEBI" id="CHEBI:29101"/>
        <note>structural</note>
    </ligand>
</feature>
<dbReference type="HAMAP" id="MF_00454">
    <property type="entry name" value="FluC"/>
    <property type="match status" value="1"/>
</dbReference>
<evidence type="ECO:0000256" key="3">
    <source>
        <dbReference type="ARBA" id="ARBA00022692"/>
    </source>
</evidence>
<evidence type="ECO:0000256" key="4">
    <source>
        <dbReference type="ARBA" id="ARBA00022989"/>
    </source>
</evidence>
<keyword evidence="5 10" id="KW-0472">Membrane</keyword>
<evidence type="ECO:0000256" key="10">
    <source>
        <dbReference type="HAMAP-Rule" id="MF_00454"/>
    </source>
</evidence>
<dbReference type="Proteomes" id="UP001152173">
    <property type="component" value="Unassembled WGS sequence"/>
</dbReference>
<comment type="function">
    <text evidence="9 10">Fluoride-specific ion channel. Important for reducing fluoride concentration in the cell, thus reducing its toxicity.</text>
</comment>
<feature type="transmembrane region" description="Helical" evidence="10">
    <location>
        <begin position="88"/>
        <end position="110"/>
    </location>
</feature>
<evidence type="ECO:0000256" key="9">
    <source>
        <dbReference type="ARBA" id="ARBA00049940"/>
    </source>
</evidence>
<evidence type="ECO:0000256" key="7">
    <source>
        <dbReference type="ARBA" id="ARBA00035120"/>
    </source>
</evidence>
<evidence type="ECO:0000313" key="11">
    <source>
        <dbReference type="EMBL" id="MCZ8536751.1"/>
    </source>
</evidence>
<feature type="transmembrane region" description="Helical" evidence="10">
    <location>
        <begin position="32"/>
        <end position="48"/>
    </location>
</feature>
<keyword evidence="12" id="KW-1185">Reference proteome</keyword>
<dbReference type="InterPro" id="IPR003691">
    <property type="entry name" value="FluC"/>
</dbReference>
<comment type="similarity">
    <text evidence="7 10">Belongs to the fluoride channel Fluc/FEX (TC 1.A.43) family.</text>
</comment>
<keyword evidence="10" id="KW-0479">Metal-binding</keyword>
<dbReference type="Pfam" id="PF02537">
    <property type="entry name" value="CRCB"/>
    <property type="match status" value="1"/>
</dbReference>